<keyword evidence="7" id="KW-1185">Reference proteome</keyword>
<feature type="signal peptide" evidence="5">
    <location>
        <begin position="1"/>
        <end position="32"/>
    </location>
</feature>
<dbReference type="GO" id="GO:0052745">
    <property type="term" value="F:inositol phosphate phosphatase activity"/>
    <property type="evidence" value="ECO:0007669"/>
    <property type="project" value="TreeGrafter"/>
</dbReference>
<sequence length="562" mass="64813">MHRWQSHSSSTPLTMLKLIFLLGIALVCVIESKTLLQVADEDCHTVPINAGQFLATKTPYSPDNTDEFVTPTGCSARQIWILNRHGTRNPGDEDIIAMQTILPKLRDLIVKQSSEGKLCEAELERIKSWETTLNVSEANYLVKQGYLELAEISHRFQNRFPELFPKEFSNASFYFRTTVEQRAIESGKSFAGAIFGTEALPSVYFQEPMKGDQLLHFYKVCPKWIKEVNENPAAMVEANKFKESPWFENMLNRITQRLNLKNSPVTIDEAILMYKTCALETAWETPTLSPWCAVFDEEDLRTLEYQEDLEDYWQDGYAYPITYEQACMPLVDLVERFSARIDNSESSLLTTAYFAHSGTVLKVFARLGLFRDPANLTSDGYENSKSNRQWLNSKIDWVICTRETYPCECLRGSVDLSVYYQWFLTRWKLPTDTWTLYKSTHKKCSYEGLDYSVSFNKLLGPSGTIHFWIYIDYGFHVRGLLMTPRRIFGLLKRESVLLIGYDADRFLNGLKSQLHSFPCSMFRAGTFLVRSGMGRLIKLLWNKLKQDNVHFDLFNFGVLPLP</sequence>
<name>A0A8J2KDS2_9HEXA</name>
<accession>A0A8J2KDS2</accession>
<reference evidence="6" key="1">
    <citation type="submission" date="2021-06" db="EMBL/GenBank/DDBJ databases">
        <authorList>
            <person name="Hodson N. C."/>
            <person name="Mongue J. A."/>
            <person name="Jaron S. K."/>
        </authorList>
    </citation>
    <scope>NUCLEOTIDE SEQUENCE</scope>
</reference>
<dbReference type="OrthoDB" id="6509975at2759"/>
<dbReference type="Pfam" id="PF00328">
    <property type="entry name" value="His_Phos_2"/>
    <property type="match status" value="1"/>
</dbReference>
<dbReference type="PANTHER" id="PTHR20963">
    <property type="entry name" value="MULTIPLE INOSITOL POLYPHOSPHATE PHOSPHATASE-RELATED"/>
    <property type="match status" value="1"/>
</dbReference>
<evidence type="ECO:0008006" key="8">
    <source>
        <dbReference type="Google" id="ProtNLM"/>
    </source>
</evidence>
<dbReference type="Proteomes" id="UP000708208">
    <property type="component" value="Unassembled WGS sequence"/>
</dbReference>
<dbReference type="EMBL" id="CAJVCH010321079">
    <property type="protein sequence ID" value="CAG7786592.1"/>
    <property type="molecule type" value="Genomic_DNA"/>
</dbReference>
<dbReference type="PANTHER" id="PTHR20963:SF8">
    <property type="entry name" value="MULTIPLE INOSITOL POLYPHOSPHATE PHOSPHATASE 1"/>
    <property type="match status" value="1"/>
</dbReference>
<evidence type="ECO:0000313" key="6">
    <source>
        <dbReference type="EMBL" id="CAG7786592.1"/>
    </source>
</evidence>
<evidence type="ECO:0000256" key="1">
    <source>
        <dbReference type="ARBA" id="ARBA00004370"/>
    </source>
</evidence>
<evidence type="ECO:0000256" key="3">
    <source>
        <dbReference type="ARBA" id="ARBA00022801"/>
    </source>
</evidence>
<keyword evidence="4" id="KW-0472">Membrane</keyword>
<evidence type="ECO:0000256" key="2">
    <source>
        <dbReference type="ARBA" id="ARBA00022729"/>
    </source>
</evidence>
<dbReference type="GO" id="GO:0003993">
    <property type="term" value="F:acid phosphatase activity"/>
    <property type="evidence" value="ECO:0007669"/>
    <property type="project" value="TreeGrafter"/>
</dbReference>
<keyword evidence="2 5" id="KW-0732">Signal</keyword>
<comment type="subcellular location">
    <subcellularLocation>
        <location evidence="1">Membrane</location>
    </subcellularLocation>
</comment>
<dbReference type="GO" id="GO:0016020">
    <property type="term" value="C:membrane"/>
    <property type="evidence" value="ECO:0007669"/>
    <property type="project" value="UniProtKB-SubCell"/>
</dbReference>
<gene>
    <name evidence="6" type="ORF">AFUS01_LOCUS25155</name>
</gene>
<organism evidence="6 7">
    <name type="scientific">Allacma fusca</name>
    <dbReference type="NCBI Taxonomy" id="39272"/>
    <lineage>
        <taxon>Eukaryota</taxon>
        <taxon>Metazoa</taxon>
        <taxon>Ecdysozoa</taxon>
        <taxon>Arthropoda</taxon>
        <taxon>Hexapoda</taxon>
        <taxon>Collembola</taxon>
        <taxon>Symphypleona</taxon>
        <taxon>Sminthuridae</taxon>
        <taxon>Allacma</taxon>
    </lineage>
</organism>
<evidence type="ECO:0000313" key="7">
    <source>
        <dbReference type="Proteomes" id="UP000708208"/>
    </source>
</evidence>
<dbReference type="AlphaFoldDB" id="A0A8J2KDS2"/>
<proteinExistence type="predicted"/>
<protein>
    <recommendedName>
        <fullName evidence="8">2,3-bisphosphoglycerate 3-phosphatase</fullName>
    </recommendedName>
</protein>
<evidence type="ECO:0000256" key="4">
    <source>
        <dbReference type="ARBA" id="ARBA00023136"/>
    </source>
</evidence>
<dbReference type="InterPro" id="IPR000560">
    <property type="entry name" value="His_Pase_clade-2"/>
</dbReference>
<comment type="caution">
    <text evidence="6">The sequence shown here is derived from an EMBL/GenBank/DDBJ whole genome shotgun (WGS) entry which is preliminary data.</text>
</comment>
<evidence type="ECO:0000256" key="5">
    <source>
        <dbReference type="SAM" id="SignalP"/>
    </source>
</evidence>
<feature type="chain" id="PRO_5035275164" description="2,3-bisphosphoglycerate 3-phosphatase" evidence="5">
    <location>
        <begin position="33"/>
        <end position="562"/>
    </location>
</feature>
<dbReference type="CDD" id="cd07061">
    <property type="entry name" value="HP_HAP_like"/>
    <property type="match status" value="1"/>
</dbReference>
<keyword evidence="3" id="KW-0378">Hydrolase</keyword>